<evidence type="ECO:0000259" key="3">
    <source>
        <dbReference type="Pfam" id="PF00291"/>
    </source>
</evidence>
<feature type="domain" description="Tryptophan synthase beta chain-like PALP" evidence="3">
    <location>
        <begin position="28"/>
        <end position="286"/>
    </location>
</feature>
<gene>
    <name evidence="4" type="ORF">E6W39_36300</name>
</gene>
<evidence type="ECO:0000313" key="5">
    <source>
        <dbReference type="Proteomes" id="UP000319103"/>
    </source>
</evidence>
<sequence>MFDHISDAYAQPALVRLRPGLYGLRFESMKVASALGAVRQLMADGVIEPGDTLVDSSSGVYAYALALACRRYGFSCHIVASPIVDPTLKAQLRLLGATVDQPSQTDDPSQDQAGRVERVKEYVKNNERAHWMRQYHDRVHYHGYTIAARQITDGLAADRITLVGGVGSGASTGGLSTALRQSGVDVEVAGVQPFGSVSFGSQDVEDPEFLIAGLGSGIFFGNIDYSAYRTIHWLDFSYARSGSVELLRDHCVFAGLSSGASYVVADWHATRLGGDERHPVVFVIPDTGHRYVQAVYNESPVVTRDRAPLAIDGPESLRLPWCLTDWEHHGHRFSRPEADPS</sequence>
<organism evidence="4 5">
    <name type="scientific">Kitasatospora acidiphila</name>
    <dbReference type="NCBI Taxonomy" id="2567942"/>
    <lineage>
        <taxon>Bacteria</taxon>
        <taxon>Bacillati</taxon>
        <taxon>Actinomycetota</taxon>
        <taxon>Actinomycetes</taxon>
        <taxon>Kitasatosporales</taxon>
        <taxon>Streptomycetaceae</taxon>
        <taxon>Kitasatospora</taxon>
    </lineage>
</organism>
<evidence type="ECO:0000313" key="4">
    <source>
        <dbReference type="EMBL" id="TQF06662.1"/>
    </source>
</evidence>
<dbReference type="GO" id="GO:1901605">
    <property type="term" value="P:alpha-amino acid metabolic process"/>
    <property type="evidence" value="ECO:0007669"/>
    <property type="project" value="UniProtKB-ARBA"/>
</dbReference>
<reference evidence="4 5" key="1">
    <citation type="submission" date="2019-06" db="EMBL/GenBank/DDBJ databases">
        <title>Description of Kitasatospora acidophila sp. nov. isolated from pine grove soil, and reclassification of Streptomyces novaecaesareae to Kitasatospora novaeceasareae comb. nov.</title>
        <authorList>
            <person name="Kim M.J."/>
        </authorList>
    </citation>
    <scope>NUCLEOTIDE SEQUENCE [LARGE SCALE GENOMIC DNA]</scope>
    <source>
        <strain evidence="4 5">MMS16-CNU292</strain>
    </source>
</reference>
<dbReference type="EMBL" id="VIGB01000003">
    <property type="protein sequence ID" value="TQF06662.1"/>
    <property type="molecule type" value="Genomic_DNA"/>
</dbReference>
<dbReference type="OrthoDB" id="4685698at2"/>
<evidence type="ECO:0000256" key="1">
    <source>
        <dbReference type="ARBA" id="ARBA00001933"/>
    </source>
</evidence>
<protein>
    <submittedName>
        <fullName evidence="4">Pyridoxal-phosphate dependent enzyme</fullName>
    </submittedName>
</protein>
<accession>A0A540WCJ2</accession>
<dbReference type="RefSeq" id="WP_141637074.1">
    <property type="nucleotide sequence ID" value="NZ_VIGB01000003.1"/>
</dbReference>
<dbReference type="Gene3D" id="3.40.50.1100">
    <property type="match status" value="2"/>
</dbReference>
<dbReference type="InterPro" id="IPR001926">
    <property type="entry name" value="TrpB-like_PALP"/>
</dbReference>
<dbReference type="Pfam" id="PF00291">
    <property type="entry name" value="PALP"/>
    <property type="match status" value="1"/>
</dbReference>
<dbReference type="AlphaFoldDB" id="A0A540WCJ2"/>
<name>A0A540WCJ2_9ACTN</name>
<comment type="cofactor">
    <cofactor evidence="1">
        <name>pyridoxal 5'-phosphate</name>
        <dbReference type="ChEBI" id="CHEBI:597326"/>
    </cofactor>
</comment>
<proteinExistence type="predicted"/>
<dbReference type="SUPFAM" id="SSF53686">
    <property type="entry name" value="Tryptophan synthase beta subunit-like PLP-dependent enzymes"/>
    <property type="match status" value="1"/>
</dbReference>
<dbReference type="Proteomes" id="UP000319103">
    <property type="component" value="Unassembled WGS sequence"/>
</dbReference>
<keyword evidence="2" id="KW-0663">Pyridoxal phosphate</keyword>
<dbReference type="InterPro" id="IPR036052">
    <property type="entry name" value="TrpB-like_PALP_sf"/>
</dbReference>
<keyword evidence="5" id="KW-1185">Reference proteome</keyword>
<evidence type="ECO:0000256" key="2">
    <source>
        <dbReference type="ARBA" id="ARBA00022898"/>
    </source>
</evidence>
<dbReference type="PANTHER" id="PTHR10314">
    <property type="entry name" value="CYSTATHIONINE BETA-SYNTHASE"/>
    <property type="match status" value="1"/>
</dbReference>
<comment type="caution">
    <text evidence="4">The sequence shown here is derived from an EMBL/GenBank/DDBJ whole genome shotgun (WGS) entry which is preliminary data.</text>
</comment>
<dbReference type="InterPro" id="IPR050214">
    <property type="entry name" value="Cys_Synth/Cystath_Beta-Synth"/>
</dbReference>